<dbReference type="Gene3D" id="3.90.1300.10">
    <property type="entry name" value="Amidase signature (AS) domain"/>
    <property type="match status" value="1"/>
</dbReference>
<keyword evidence="7" id="KW-1185">Reference proteome</keyword>
<proteinExistence type="inferred from homology"/>
<organism evidence="6 7">
    <name type="scientific">Thelonectria olida</name>
    <dbReference type="NCBI Taxonomy" id="1576542"/>
    <lineage>
        <taxon>Eukaryota</taxon>
        <taxon>Fungi</taxon>
        <taxon>Dikarya</taxon>
        <taxon>Ascomycota</taxon>
        <taxon>Pezizomycotina</taxon>
        <taxon>Sordariomycetes</taxon>
        <taxon>Hypocreomycetidae</taxon>
        <taxon>Hypocreales</taxon>
        <taxon>Nectriaceae</taxon>
        <taxon>Thelonectria</taxon>
    </lineage>
</organism>
<dbReference type="Proteomes" id="UP000777438">
    <property type="component" value="Unassembled WGS sequence"/>
</dbReference>
<dbReference type="GO" id="GO:0016787">
    <property type="term" value="F:hydrolase activity"/>
    <property type="evidence" value="ECO:0007669"/>
    <property type="project" value="UniProtKB-KW"/>
</dbReference>
<reference evidence="6 7" key="1">
    <citation type="journal article" date="2021" name="Nat. Commun.">
        <title>Genetic determinants of endophytism in the Arabidopsis root mycobiome.</title>
        <authorList>
            <person name="Mesny F."/>
            <person name="Miyauchi S."/>
            <person name="Thiergart T."/>
            <person name="Pickel B."/>
            <person name="Atanasova L."/>
            <person name="Karlsson M."/>
            <person name="Huettel B."/>
            <person name="Barry K.W."/>
            <person name="Haridas S."/>
            <person name="Chen C."/>
            <person name="Bauer D."/>
            <person name="Andreopoulos W."/>
            <person name="Pangilinan J."/>
            <person name="LaButti K."/>
            <person name="Riley R."/>
            <person name="Lipzen A."/>
            <person name="Clum A."/>
            <person name="Drula E."/>
            <person name="Henrissat B."/>
            <person name="Kohler A."/>
            <person name="Grigoriev I.V."/>
            <person name="Martin F.M."/>
            <person name="Hacquard S."/>
        </authorList>
    </citation>
    <scope>NUCLEOTIDE SEQUENCE [LARGE SCALE GENOMIC DNA]</scope>
    <source>
        <strain evidence="6 7">MPI-CAGE-CH-0241</strain>
    </source>
</reference>
<dbReference type="Pfam" id="PF01425">
    <property type="entry name" value="Amidase"/>
    <property type="match status" value="1"/>
</dbReference>
<feature type="binding site" evidence="4">
    <location>
        <begin position="222"/>
        <end position="225"/>
    </location>
    <ligand>
        <name>substrate</name>
    </ligand>
</feature>
<keyword evidence="2" id="KW-0378">Hydrolase</keyword>
<dbReference type="SUPFAM" id="SSF75304">
    <property type="entry name" value="Amidase signature (AS) enzymes"/>
    <property type="match status" value="1"/>
</dbReference>
<evidence type="ECO:0000313" key="6">
    <source>
        <dbReference type="EMBL" id="KAH6867579.1"/>
    </source>
</evidence>
<gene>
    <name evidence="6" type="ORF">B0T10DRAFT_451680</name>
</gene>
<feature type="binding site" evidence="4">
    <location>
        <position position="201"/>
    </location>
    <ligand>
        <name>substrate</name>
    </ligand>
</feature>
<sequence length="544" mass="60235">MTSAEGALPLAPWQEIVRRKKSLQADLLAAGLTSLDEATVTSDSDIDVTSISNARRFIDLILQGDLTCKSATKAFIKSALKTHEQTNCLTEVVFQDALVQAAKLDDFFAVEKKPFGPLHGVVMTLKDQFDIKGYDTTLGYVGRAFSPAKDDAVLVKMLHSLGAIVLAKSNVPQSILWSETDNPLWGLTTNPLHKGYTPGGSTGGEAALLACGSSLLGWGTDIGGSIRIPAHMLGLYGLKPSSMRLPYRGVPVSTEGQEHVPSSAGPMARDLDTIHLAMTSLTDSEPWEHDARCATLPWREDLYKEVQARPLVIGVLTDDNVVRPHPPISRVLQEAVKALRSEGHEILEWNADLHTECIDTMDLFYTADGGEDIRRDVLKAGEPLIPHVEKLINRGKPISVYEYWQLNRRKWDLQQAYLEKWNSIRSPISGRKADIVLMPPVPHTSVPHRTFRWVGYTKVWNLLDYTALVIPGGVVENDDLEAPWEFDPRCPVDEDIKSLWEDHKAEMASLKLPVGLQLIGRKLEEEKVLGAAKIVDNVVRRMRG</sequence>
<protein>
    <submittedName>
        <fullName evidence="6">Amidase signature domain-containing protein</fullName>
    </submittedName>
</protein>
<comment type="caution">
    <text evidence="6">The sequence shown here is derived from an EMBL/GenBank/DDBJ whole genome shotgun (WGS) entry which is preliminary data.</text>
</comment>
<evidence type="ECO:0000259" key="5">
    <source>
        <dbReference type="Pfam" id="PF01425"/>
    </source>
</evidence>
<feature type="domain" description="Amidase" evidence="5">
    <location>
        <begin position="71"/>
        <end position="529"/>
    </location>
</feature>
<feature type="active site" description="Acyl-ester intermediate" evidence="3">
    <location>
        <position position="225"/>
    </location>
</feature>
<comment type="similarity">
    <text evidence="1">Belongs to the amidase family.</text>
</comment>
<dbReference type="PIRSF" id="PIRSF001221">
    <property type="entry name" value="Amidase_fungi"/>
    <property type="match status" value="1"/>
</dbReference>
<evidence type="ECO:0000313" key="7">
    <source>
        <dbReference type="Proteomes" id="UP000777438"/>
    </source>
</evidence>
<evidence type="ECO:0000256" key="4">
    <source>
        <dbReference type="PIRSR" id="PIRSR001221-2"/>
    </source>
</evidence>
<accession>A0A9P8VNY7</accession>
<dbReference type="InterPro" id="IPR023631">
    <property type="entry name" value="Amidase_dom"/>
</dbReference>
<feature type="binding site" evidence="4">
    <location>
        <position position="175"/>
    </location>
    <ligand>
        <name>substrate</name>
    </ligand>
</feature>
<dbReference type="EMBL" id="JAGPYM010000097">
    <property type="protein sequence ID" value="KAH6867579.1"/>
    <property type="molecule type" value="Genomic_DNA"/>
</dbReference>
<dbReference type="PANTHER" id="PTHR46072:SF2">
    <property type="entry name" value="AMIDASE (EUROFUNG)"/>
    <property type="match status" value="1"/>
</dbReference>
<evidence type="ECO:0000256" key="2">
    <source>
        <dbReference type="ARBA" id="ARBA00022801"/>
    </source>
</evidence>
<feature type="active site" description="Charge relay system" evidence="3">
    <location>
        <position position="201"/>
    </location>
</feature>
<evidence type="ECO:0000256" key="1">
    <source>
        <dbReference type="ARBA" id="ARBA00009199"/>
    </source>
</evidence>
<dbReference type="AlphaFoldDB" id="A0A9P8VNY7"/>
<name>A0A9P8VNY7_9HYPO</name>
<feature type="active site" description="Charge relay system" evidence="3">
    <location>
        <position position="126"/>
    </location>
</feature>
<dbReference type="InterPro" id="IPR036928">
    <property type="entry name" value="AS_sf"/>
</dbReference>
<dbReference type="PANTHER" id="PTHR46072">
    <property type="entry name" value="AMIDASE-RELATED-RELATED"/>
    <property type="match status" value="1"/>
</dbReference>
<evidence type="ECO:0000256" key="3">
    <source>
        <dbReference type="PIRSR" id="PIRSR001221-1"/>
    </source>
</evidence>
<dbReference type="OrthoDB" id="6428749at2759"/>